<evidence type="ECO:0000259" key="3">
    <source>
        <dbReference type="SMART" id="SM01318"/>
    </source>
</evidence>
<organism evidence="4">
    <name type="scientific">Amblyomma triste</name>
    <name type="common">Neotropical tick</name>
    <dbReference type="NCBI Taxonomy" id="251400"/>
    <lineage>
        <taxon>Eukaryota</taxon>
        <taxon>Metazoa</taxon>
        <taxon>Ecdysozoa</taxon>
        <taxon>Arthropoda</taxon>
        <taxon>Chelicerata</taxon>
        <taxon>Arachnida</taxon>
        <taxon>Acari</taxon>
        <taxon>Parasitiformes</taxon>
        <taxon>Ixodida</taxon>
        <taxon>Ixodoidea</taxon>
        <taxon>Ixodidae</taxon>
        <taxon>Amblyomminae</taxon>
        <taxon>Amblyomma</taxon>
    </lineage>
</organism>
<dbReference type="Pfam" id="PF15430">
    <property type="entry name" value="SVWC"/>
    <property type="match status" value="1"/>
</dbReference>
<dbReference type="SMART" id="SM01318">
    <property type="entry name" value="SVWC"/>
    <property type="match status" value="1"/>
</dbReference>
<dbReference type="EMBL" id="GBBM01004811">
    <property type="protein sequence ID" value="JAC30607.1"/>
    <property type="molecule type" value="mRNA"/>
</dbReference>
<keyword evidence="2" id="KW-0964">Secreted</keyword>
<dbReference type="GO" id="GO:0005576">
    <property type="term" value="C:extracellular region"/>
    <property type="evidence" value="ECO:0007669"/>
    <property type="project" value="UniProtKB-SubCell"/>
</dbReference>
<sequence>ALNSKMKLNEKVFTTRRVKLLIVLAAMTLPLALVKADEERNATAQEAVTATEKVTTVENGATVDNATTAETVTTGESMTTNQPVTPQVEPVTVNCTHKGVNIESGTWTNRKDPCEAWVCKNGSVIVYDCGRRPPIGSCWNRRTGEFPTCCNYFWLC</sequence>
<protein>
    <recommendedName>
        <fullName evidence="3">Single domain-containing protein</fullName>
    </recommendedName>
</protein>
<reference evidence="4" key="1">
    <citation type="submission" date="2014-03" db="EMBL/GenBank/DDBJ databases">
        <title>The sialotranscriptome of Amblyomma triste, Amblyomma parvum and Amblyomma cajennense ticks, uncovered by 454-based RNA-seq.</title>
        <authorList>
            <person name="Garcia G.R."/>
            <person name="Gardinassi L.G."/>
            <person name="Ribeiro J.M."/>
            <person name="Anatriello E."/>
            <person name="Ferreira B.R."/>
            <person name="Moreira H.N."/>
            <person name="Mafra C."/>
            <person name="Olegario M.M."/>
            <person name="Szabo P.J."/>
            <person name="Miranda-Santos I.K."/>
            <person name="Maruyama S.R."/>
        </authorList>
    </citation>
    <scope>NUCLEOTIDE SEQUENCE</scope>
    <source>
        <strain evidence="4">Mato Grasso do Sul</strain>
        <tissue evidence="4">Salivary glands</tissue>
    </source>
</reference>
<dbReference type="InterPro" id="IPR029277">
    <property type="entry name" value="SVWC_dom"/>
</dbReference>
<name>A0A023G9Q2_AMBTT</name>
<evidence type="ECO:0000313" key="4">
    <source>
        <dbReference type="EMBL" id="JAC30607.1"/>
    </source>
</evidence>
<comment type="subcellular location">
    <subcellularLocation>
        <location evidence="1">Secreted</location>
    </subcellularLocation>
</comment>
<dbReference type="AlphaFoldDB" id="A0A023G9Q2"/>
<evidence type="ECO:0000256" key="1">
    <source>
        <dbReference type="ARBA" id="ARBA00004613"/>
    </source>
</evidence>
<accession>A0A023G9Q2</accession>
<feature type="domain" description="Single" evidence="3">
    <location>
        <begin position="95"/>
        <end position="156"/>
    </location>
</feature>
<evidence type="ECO:0000256" key="2">
    <source>
        <dbReference type="ARBA" id="ARBA00022525"/>
    </source>
</evidence>
<feature type="non-terminal residue" evidence="4">
    <location>
        <position position="1"/>
    </location>
</feature>
<proteinExistence type="evidence at transcript level"/>